<dbReference type="STRING" id="908615.SAMN05421540_11414"/>
<dbReference type="RefSeq" id="WP_093245870.1">
    <property type="nucleotide sequence ID" value="NZ_FNQF01000014.1"/>
</dbReference>
<accession>A0A1H4DRY5</accession>
<proteinExistence type="predicted"/>
<sequence>MKKWLFGISIFLNIIFILIFVWNSIHSHSNEIGRLEKDIEIGYFNSDNAIFKIPKGLTVKNVSERGLGAIGQFENERFSIVITSNDASLVNYDLPKESLNLFSNFYSAEIPQNYLQNGIPQGNFVYELYFAEFGGRMKNAECKIEIDGNKIIIEQNENTNLTGGTEIFSGLILKHKSGKWILGENEEDKNAEEIGGCTEIPIIDFKTKIIEWC</sequence>
<gene>
    <name evidence="2" type="ORF">SAMN05421540_11414</name>
</gene>
<evidence type="ECO:0000256" key="1">
    <source>
        <dbReference type="SAM" id="Phobius"/>
    </source>
</evidence>
<keyword evidence="1" id="KW-0472">Membrane</keyword>
<keyword evidence="3" id="KW-1185">Reference proteome</keyword>
<protein>
    <submittedName>
        <fullName evidence="2">Uncharacterized protein</fullName>
    </submittedName>
</protein>
<organism evidence="2 3">
    <name type="scientific">Psychroflexus halocasei</name>
    <dbReference type="NCBI Taxonomy" id="908615"/>
    <lineage>
        <taxon>Bacteria</taxon>
        <taxon>Pseudomonadati</taxon>
        <taxon>Bacteroidota</taxon>
        <taxon>Flavobacteriia</taxon>
        <taxon>Flavobacteriales</taxon>
        <taxon>Flavobacteriaceae</taxon>
        <taxon>Psychroflexus</taxon>
    </lineage>
</organism>
<name>A0A1H4DRY5_9FLAO</name>
<reference evidence="2 3" key="1">
    <citation type="submission" date="2016-10" db="EMBL/GenBank/DDBJ databases">
        <authorList>
            <person name="de Groot N.N."/>
        </authorList>
    </citation>
    <scope>NUCLEOTIDE SEQUENCE [LARGE SCALE GENOMIC DNA]</scope>
    <source>
        <strain evidence="2 3">DSM 23581</strain>
    </source>
</reference>
<keyword evidence="1" id="KW-1133">Transmembrane helix</keyword>
<dbReference type="Proteomes" id="UP000198820">
    <property type="component" value="Unassembled WGS sequence"/>
</dbReference>
<dbReference type="EMBL" id="FNQF01000014">
    <property type="protein sequence ID" value="SEA75501.1"/>
    <property type="molecule type" value="Genomic_DNA"/>
</dbReference>
<evidence type="ECO:0000313" key="2">
    <source>
        <dbReference type="EMBL" id="SEA75501.1"/>
    </source>
</evidence>
<keyword evidence="1" id="KW-0812">Transmembrane</keyword>
<evidence type="ECO:0000313" key="3">
    <source>
        <dbReference type="Proteomes" id="UP000198820"/>
    </source>
</evidence>
<dbReference type="AlphaFoldDB" id="A0A1H4DRY5"/>
<feature type="transmembrane region" description="Helical" evidence="1">
    <location>
        <begin position="6"/>
        <end position="25"/>
    </location>
</feature>